<evidence type="ECO:0000313" key="5">
    <source>
        <dbReference type="Proteomes" id="UP000032233"/>
    </source>
</evidence>
<accession>A0A0D2HZ24</accession>
<keyword evidence="1 2" id="KW-0238">DNA-binding</keyword>
<dbReference type="SUPFAM" id="SSF46689">
    <property type="entry name" value="Homeodomain-like"/>
    <property type="match status" value="1"/>
</dbReference>
<dbReference type="Proteomes" id="UP000032233">
    <property type="component" value="Unassembled WGS sequence"/>
</dbReference>
<dbReference type="InterPro" id="IPR009057">
    <property type="entry name" value="Homeodomain-like_sf"/>
</dbReference>
<dbReference type="PROSITE" id="PS50977">
    <property type="entry name" value="HTH_TETR_2"/>
    <property type="match status" value="1"/>
</dbReference>
<dbReference type="InParanoid" id="A0A0D2HZ24"/>
<dbReference type="Pfam" id="PF00440">
    <property type="entry name" value="TetR_N"/>
    <property type="match status" value="1"/>
</dbReference>
<dbReference type="PANTHER" id="PTHR43479:SF11">
    <property type="entry name" value="ACREF_ENVCD OPERON REPRESSOR-RELATED"/>
    <property type="match status" value="1"/>
</dbReference>
<dbReference type="PATRIC" id="fig|1429043.3.peg.966"/>
<protein>
    <recommendedName>
        <fullName evidence="3">HTH tetR-type domain-containing protein</fullName>
    </recommendedName>
</protein>
<evidence type="ECO:0000256" key="1">
    <source>
        <dbReference type="ARBA" id="ARBA00023125"/>
    </source>
</evidence>
<reference evidence="4 5" key="1">
    <citation type="submission" date="2013-11" db="EMBL/GenBank/DDBJ databases">
        <title>Metagenomic analysis of a methanogenic consortium involved in long chain n-alkane degradation.</title>
        <authorList>
            <person name="Davidova I.A."/>
            <person name="Callaghan A.V."/>
            <person name="Wawrik B."/>
            <person name="Pruitt S."/>
            <person name="Marks C."/>
            <person name="Duncan K.E."/>
            <person name="Suflita J.M."/>
        </authorList>
    </citation>
    <scope>NUCLEOTIDE SEQUENCE [LARGE SCALE GENOMIC DNA]</scope>
    <source>
        <strain evidence="4 5">SPR</strain>
    </source>
</reference>
<dbReference type="PRINTS" id="PR00455">
    <property type="entry name" value="HTHTETR"/>
</dbReference>
<feature type="domain" description="HTH tetR-type" evidence="3">
    <location>
        <begin position="13"/>
        <end position="73"/>
    </location>
</feature>
<dbReference type="InterPro" id="IPR001647">
    <property type="entry name" value="HTH_TetR"/>
</dbReference>
<evidence type="ECO:0000259" key="3">
    <source>
        <dbReference type="PROSITE" id="PS50977"/>
    </source>
</evidence>
<evidence type="ECO:0000313" key="4">
    <source>
        <dbReference type="EMBL" id="KIX15493.1"/>
    </source>
</evidence>
<sequence length="207" mass="23492">MGRNKEANQKIKEERREQILAGALELFALNGLAGTKISDIARHTGMSNGLIYHYFSSKEYIFTELIRIALDRLVEACGFLQTMDRKPDEKIKYAIDALVQTIQTKPGACLSHLLVTQAIAAKNIPHEAREILNAKRQVPYETIAEIMARGQRQGTIRQGRAEDLAFFFWVNINGIAQQKAMYGEKAQYPPLELLYHMFFTDTENTNA</sequence>
<dbReference type="GO" id="GO:0003677">
    <property type="term" value="F:DNA binding"/>
    <property type="evidence" value="ECO:0007669"/>
    <property type="project" value="UniProtKB-UniRule"/>
</dbReference>
<dbReference type="Gene3D" id="1.10.357.10">
    <property type="entry name" value="Tetracycline Repressor, domain 2"/>
    <property type="match status" value="1"/>
</dbReference>
<dbReference type="EMBL" id="AZAC01000003">
    <property type="protein sequence ID" value="KIX15493.1"/>
    <property type="molecule type" value="Genomic_DNA"/>
</dbReference>
<name>A0A0D2HZ24_9BACT</name>
<dbReference type="InterPro" id="IPR036271">
    <property type="entry name" value="Tet_transcr_reg_TetR-rel_C_sf"/>
</dbReference>
<gene>
    <name evidence="4" type="ORF">X474_04540</name>
</gene>
<dbReference type="AlphaFoldDB" id="A0A0D2HZ24"/>
<dbReference type="PANTHER" id="PTHR43479">
    <property type="entry name" value="ACREF/ENVCD OPERON REPRESSOR-RELATED"/>
    <property type="match status" value="1"/>
</dbReference>
<organism evidence="4 5">
    <name type="scientific">Dethiosulfatarculus sandiegensis</name>
    <dbReference type="NCBI Taxonomy" id="1429043"/>
    <lineage>
        <taxon>Bacteria</taxon>
        <taxon>Pseudomonadati</taxon>
        <taxon>Thermodesulfobacteriota</taxon>
        <taxon>Desulfarculia</taxon>
        <taxon>Desulfarculales</taxon>
        <taxon>Desulfarculaceae</taxon>
        <taxon>Dethiosulfatarculus</taxon>
    </lineage>
</organism>
<feature type="DNA-binding region" description="H-T-H motif" evidence="2">
    <location>
        <begin position="36"/>
        <end position="55"/>
    </location>
</feature>
<comment type="caution">
    <text evidence="4">The sequence shown here is derived from an EMBL/GenBank/DDBJ whole genome shotgun (WGS) entry which is preliminary data.</text>
</comment>
<proteinExistence type="predicted"/>
<dbReference type="STRING" id="1429043.X474_04540"/>
<dbReference type="InterPro" id="IPR050624">
    <property type="entry name" value="HTH-type_Tx_Regulator"/>
</dbReference>
<dbReference type="RefSeq" id="WP_044346900.1">
    <property type="nucleotide sequence ID" value="NZ_AZAC01000003.1"/>
</dbReference>
<dbReference type="Gene3D" id="1.10.10.60">
    <property type="entry name" value="Homeodomain-like"/>
    <property type="match status" value="1"/>
</dbReference>
<evidence type="ECO:0000256" key="2">
    <source>
        <dbReference type="PROSITE-ProRule" id="PRU00335"/>
    </source>
</evidence>
<keyword evidence="5" id="KW-1185">Reference proteome</keyword>
<dbReference type="SUPFAM" id="SSF48498">
    <property type="entry name" value="Tetracyclin repressor-like, C-terminal domain"/>
    <property type="match status" value="1"/>
</dbReference>